<reference evidence="10" key="1">
    <citation type="submission" date="2021-06" db="EMBL/GenBank/DDBJ databases">
        <authorList>
            <person name="Kallberg Y."/>
            <person name="Tangrot J."/>
            <person name="Rosling A."/>
        </authorList>
    </citation>
    <scope>NUCLEOTIDE SEQUENCE</scope>
    <source>
        <strain evidence="10">FL130A</strain>
    </source>
</reference>
<evidence type="ECO:0000256" key="8">
    <source>
        <dbReference type="SAM" id="Phobius"/>
    </source>
</evidence>
<dbReference type="InterPro" id="IPR046936">
    <property type="entry name" value="BIM1-like"/>
</dbReference>
<keyword evidence="2" id="KW-1003">Cell membrane</keyword>
<protein>
    <submittedName>
        <fullName evidence="10">464_t:CDS:1</fullName>
    </submittedName>
</protein>
<evidence type="ECO:0000256" key="4">
    <source>
        <dbReference type="ARBA" id="ARBA00023136"/>
    </source>
</evidence>
<keyword evidence="3" id="KW-0732">Signal</keyword>
<dbReference type="Proteomes" id="UP000789508">
    <property type="component" value="Unassembled WGS sequence"/>
</dbReference>
<evidence type="ECO:0000256" key="1">
    <source>
        <dbReference type="ARBA" id="ARBA00004236"/>
    </source>
</evidence>
<evidence type="ECO:0000256" key="2">
    <source>
        <dbReference type="ARBA" id="ARBA00022475"/>
    </source>
</evidence>
<evidence type="ECO:0000313" key="11">
    <source>
        <dbReference type="Proteomes" id="UP000789508"/>
    </source>
</evidence>
<evidence type="ECO:0000259" key="9">
    <source>
        <dbReference type="Pfam" id="PF20238"/>
    </source>
</evidence>
<feature type="transmembrane region" description="Helical" evidence="8">
    <location>
        <begin position="47"/>
        <end position="70"/>
    </location>
</feature>
<dbReference type="GO" id="GO:0012505">
    <property type="term" value="C:endomembrane system"/>
    <property type="evidence" value="ECO:0007669"/>
    <property type="project" value="UniProtKB-SubCell"/>
</dbReference>
<dbReference type="InterPro" id="IPR046530">
    <property type="entry name" value="BIM1-like_dom"/>
</dbReference>
<accession>A0A9N9FN46</accession>
<dbReference type="Pfam" id="PF20238">
    <property type="entry name" value="BIM1-like_dom"/>
    <property type="match status" value="1"/>
</dbReference>
<evidence type="ECO:0000256" key="6">
    <source>
        <dbReference type="ARBA" id="ARBA00023288"/>
    </source>
</evidence>
<evidence type="ECO:0000256" key="5">
    <source>
        <dbReference type="ARBA" id="ARBA00023180"/>
    </source>
</evidence>
<dbReference type="PANTHER" id="PTHR34992:SF1">
    <property type="entry name" value="COPPER ACQUISITION FACTOR BIM1-LIKE DOMAIN-CONTAINING PROTEIN"/>
    <property type="match status" value="1"/>
</dbReference>
<organism evidence="10 11">
    <name type="scientific">Ambispora leptoticha</name>
    <dbReference type="NCBI Taxonomy" id="144679"/>
    <lineage>
        <taxon>Eukaryota</taxon>
        <taxon>Fungi</taxon>
        <taxon>Fungi incertae sedis</taxon>
        <taxon>Mucoromycota</taxon>
        <taxon>Glomeromycotina</taxon>
        <taxon>Glomeromycetes</taxon>
        <taxon>Archaeosporales</taxon>
        <taxon>Ambisporaceae</taxon>
        <taxon>Ambispora</taxon>
    </lineage>
</organism>
<dbReference type="GO" id="GO:0005886">
    <property type="term" value="C:plasma membrane"/>
    <property type="evidence" value="ECO:0007669"/>
    <property type="project" value="UniProtKB-SubCell"/>
</dbReference>
<dbReference type="OrthoDB" id="2146436at2759"/>
<keyword evidence="11" id="KW-1185">Reference proteome</keyword>
<evidence type="ECO:0000313" key="10">
    <source>
        <dbReference type="EMBL" id="CAG8545787.1"/>
    </source>
</evidence>
<name>A0A9N9FN46_9GLOM</name>
<dbReference type="AlphaFoldDB" id="A0A9N9FN46"/>
<dbReference type="EMBL" id="CAJVPS010001638">
    <property type="protein sequence ID" value="CAG8545787.1"/>
    <property type="molecule type" value="Genomic_DNA"/>
</dbReference>
<comment type="caution">
    <text evidence="10">The sequence shown here is derived from an EMBL/GenBank/DDBJ whole genome shotgun (WGS) entry which is preliminary data.</text>
</comment>
<keyword evidence="5" id="KW-0325">Glycoprotein</keyword>
<sequence>MSTCTAQFGAPKTVSKTRTETKKFPLHLTNQKSERTKFTFLLPFKQLFNLGITVMMFNKQIFLTIVILGFQLSSVSAHFKFVNPPPRGTGNLTISPCSGLNDVNTTSITDFSIQPAIIDMKTGDAKLTVTTPLDLSKANATIGQNGVIQAVYNSSDGNTTWYSCADVRIVNDTATGTVTGNSSSTSVTKSLPVATVRYNVEKLKKKTSTLKHRGGNGRPKKITVNIAKPIGQSIRHDDTFSCH</sequence>
<keyword evidence="8" id="KW-0812">Transmembrane</keyword>
<feature type="domain" description="Copper acquisition factor BIM1-like" evidence="9">
    <location>
        <begin position="106"/>
        <end position="177"/>
    </location>
</feature>
<evidence type="ECO:0000256" key="3">
    <source>
        <dbReference type="ARBA" id="ARBA00022729"/>
    </source>
</evidence>
<dbReference type="PANTHER" id="PTHR34992">
    <property type="entry name" value="HYPHAL ANASTAMOSIS-7 PROTEIN"/>
    <property type="match status" value="1"/>
</dbReference>
<keyword evidence="6" id="KW-0449">Lipoprotein</keyword>
<evidence type="ECO:0000256" key="7">
    <source>
        <dbReference type="ARBA" id="ARBA00037868"/>
    </source>
</evidence>
<keyword evidence="4 8" id="KW-0472">Membrane</keyword>
<keyword evidence="8" id="KW-1133">Transmembrane helix</keyword>
<proteinExistence type="predicted"/>
<comment type="subcellular location">
    <subcellularLocation>
        <location evidence="1">Cell membrane</location>
    </subcellularLocation>
    <subcellularLocation>
        <location evidence="7">Endomembrane system</location>
        <topology evidence="7">Lipid-anchor</topology>
    </subcellularLocation>
</comment>
<gene>
    <name evidence="10" type="ORF">ALEPTO_LOCUS5633</name>
</gene>